<dbReference type="Proteomes" id="UP000008549">
    <property type="component" value="Unassembled WGS sequence"/>
</dbReference>
<feature type="compositionally biased region" description="Polar residues" evidence="2">
    <location>
        <begin position="77"/>
        <end position="88"/>
    </location>
</feature>
<evidence type="ECO:0000313" key="5">
    <source>
        <dbReference type="WormBase" id="CBG14853"/>
    </source>
</evidence>
<organism evidence="3 4">
    <name type="scientific">Caenorhabditis briggsae</name>
    <dbReference type="NCBI Taxonomy" id="6238"/>
    <lineage>
        <taxon>Eukaryota</taxon>
        <taxon>Metazoa</taxon>
        <taxon>Ecdysozoa</taxon>
        <taxon>Nematoda</taxon>
        <taxon>Chromadorea</taxon>
        <taxon>Rhabditida</taxon>
        <taxon>Rhabditina</taxon>
        <taxon>Rhabditomorpha</taxon>
        <taxon>Rhabditoidea</taxon>
        <taxon>Rhabditidae</taxon>
        <taxon>Peloderinae</taxon>
        <taxon>Caenorhabditis</taxon>
    </lineage>
</organism>
<dbReference type="GeneID" id="8586827"/>
<evidence type="ECO:0000256" key="1">
    <source>
        <dbReference type="SAM" id="Coils"/>
    </source>
</evidence>
<sequence>MADHDPGRQVTWIPLPRAAAFKFPTVKFPATVEKNCRLVENYAFEKRFLGYKKMAEKAAERQLVLKNKKKNGKGKAQSANSPSASTVERANDNWVDLTQSAGQVSGSTHKWELEIGGNVFASSYSMLSEEAVTDPSTLHFYYNKNDQTRLTTPEKALDLTKEGKFARLDHYFDVHNFNEFTVRAYKRVIKNETDHYVFWDEAYQFLLSARRKLGQQDNQWTVCQQRLHNKNVEKMTEHTKLNMITVEEFKKQVGEHNVDRFKITIVPDAIQMATTQIAIDDPCAVVYTFVSTVKVMDTSQAVLRIVLDAISGIDWREVNLFSDPNFADFDDTMHRTLYSVTNCSDGKMIACETFEIYFRAMRTIRHWEFLLKADFDYLHKGMPFDALIPFDSHIEVGAHHDLTNYVKTNKAEIPVWLSRISIIGAYFSSYVKRSQKFDGRVFELMIEALFCKMPLEERDNHEQMMNSMYNDWVNINEKRGTKPFFVGLDPIITTNLNVHYDFDDKFQNNSEPCECPMWKTRATRGFCDIKRKDEQLAEEIAKTIRLLSKVEELEKWKRDCLKKENSELTNSLRIIRELEKENKTHVEELIRLNNLLKDTAILLDSRAIESNVMIGAECKEELKTLREQLDAIVQEKAEGDRAIAEHATKLFHFMEALTEVENERNVFKKQCEELKEKNECETNENAILKERIRMLEKQMAVLEKEKETDKGQLKLMETQLLLEKNESLLKNAQIQKDIDFSNQMRQSDAQRSMELQKINLENEHLKDICERLEDEKKKEILEKLKLEREMKRMEYEMQEMAKWEDPQSAHSSNYRQTEMQWSMELQKVNLDNEHLRDICKRLENEKEKEIREKLNLQRMVQRMEFEMRPSFSTQEPGTNGFQHRFSNVPVPPFIPPSMNSSPPINRPSSSGPNQADVYHGHYFNQAPVLTSHQPMNPFVESNTDYSAARATLPSPIANKAENLEEFIEIFKRLGQDSHENAPPVSPHTAQQNGFIAGFGLTARDHEVWGPQNF</sequence>
<feature type="coiled-coil region" evidence="1">
    <location>
        <begin position="561"/>
        <end position="719"/>
    </location>
</feature>
<dbReference type="HOGENOM" id="CLU_297415_0_0_1"/>
<evidence type="ECO:0000313" key="3">
    <source>
        <dbReference type="EMBL" id="CAP33270.2"/>
    </source>
</evidence>
<feature type="coiled-coil region" evidence="1">
    <location>
        <begin position="755"/>
        <end position="796"/>
    </location>
</feature>
<dbReference type="AlphaFoldDB" id="A8XKU6"/>
<name>A8XKU6_CAEBR</name>
<proteinExistence type="predicted"/>
<feature type="coiled-coil region" evidence="1">
    <location>
        <begin position="825"/>
        <end position="859"/>
    </location>
</feature>
<keyword evidence="4" id="KW-1185">Reference proteome</keyword>
<protein>
    <submittedName>
        <fullName evidence="3">Protein CBG14853</fullName>
    </submittedName>
</protein>
<dbReference type="InParanoid" id="A8XKU6"/>
<dbReference type="CTD" id="8586827"/>
<dbReference type="WormBase" id="CBG14853">
    <property type="protein sequence ID" value="CBP44089"/>
    <property type="gene ID" value="WBGene00035240"/>
</dbReference>
<dbReference type="EMBL" id="HE600983">
    <property type="protein sequence ID" value="CAP33270.2"/>
    <property type="molecule type" value="Genomic_DNA"/>
</dbReference>
<feature type="compositionally biased region" description="Low complexity" evidence="2">
    <location>
        <begin position="896"/>
        <end position="913"/>
    </location>
</feature>
<reference evidence="3 4" key="1">
    <citation type="journal article" date="2003" name="PLoS Biol.">
        <title>The genome sequence of Caenorhabditis briggsae: a platform for comparative genomics.</title>
        <authorList>
            <person name="Stein L.D."/>
            <person name="Bao Z."/>
            <person name="Blasiar D."/>
            <person name="Blumenthal T."/>
            <person name="Brent M.R."/>
            <person name="Chen N."/>
            <person name="Chinwalla A."/>
            <person name="Clarke L."/>
            <person name="Clee C."/>
            <person name="Coghlan A."/>
            <person name="Coulson A."/>
            <person name="D'Eustachio P."/>
            <person name="Fitch D.H."/>
            <person name="Fulton L.A."/>
            <person name="Fulton R.E."/>
            <person name="Griffiths-Jones S."/>
            <person name="Harris T.W."/>
            <person name="Hillier L.W."/>
            <person name="Kamath R."/>
            <person name="Kuwabara P.E."/>
            <person name="Mardis E.R."/>
            <person name="Marra M.A."/>
            <person name="Miner T.L."/>
            <person name="Minx P."/>
            <person name="Mullikin J.C."/>
            <person name="Plumb R.W."/>
            <person name="Rogers J."/>
            <person name="Schein J.E."/>
            <person name="Sohrmann M."/>
            <person name="Spieth J."/>
            <person name="Stajich J.E."/>
            <person name="Wei C."/>
            <person name="Willey D."/>
            <person name="Wilson R.K."/>
            <person name="Durbin R."/>
            <person name="Waterston R.H."/>
        </authorList>
    </citation>
    <scope>NUCLEOTIDE SEQUENCE [LARGE SCALE GENOMIC DNA]</scope>
    <source>
        <strain evidence="3 4">AF16</strain>
    </source>
</reference>
<feature type="region of interest" description="Disordered" evidence="2">
    <location>
        <begin position="895"/>
        <end position="914"/>
    </location>
</feature>
<accession>A8XKU6</accession>
<evidence type="ECO:0000256" key="2">
    <source>
        <dbReference type="SAM" id="MobiDB-lite"/>
    </source>
</evidence>
<dbReference type="RefSeq" id="XP_045095540.1">
    <property type="nucleotide sequence ID" value="XM_045239804.1"/>
</dbReference>
<feature type="region of interest" description="Disordered" evidence="2">
    <location>
        <begin position="66"/>
        <end position="88"/>
    </location>
</feature>
<gene>
    <name evidence="3 5" type="ORF">CBG14853</name>
    <name evidence="3" type="ORF">CBG_14853</name>
</gene>
<evidence type="ECO:0000313" key="4">
    <source>
        <dbReference type="Proteomes" id="UP000008549"/>
    </source>
</evidence>
<dbReference type="KEGG" id="cbr:CBG_14853"/>
<keyword evidence="1" id="KW-0175">Coiled coil</keyword>
<reference evidence="3 4" key="2">
    <citation type="journal article" date="2011" name="PLoS Genet.">
        <title>Caenorhabditis briggsae recombinant inbred line genotypes reveal inter-strain incompatibility and the evolution of recombination.</title>
        <authorList>
            <person name="Ross J.A."/>
            <person name="Koboldt D.C."/>
            <person name="Staisch J.E."/>
            <person name="Chamberlin H.M."/>
            <person name="Gupta B.P."/>
            <person name="Miller R.D."/>
            <person name="Baird S.E."/>
            <person name="Haag E.S."/>
        </authorList>
    </citation>
    <scope>NUCLEOTIDE SEQUENCE [LARGE SCALE GENOMIC DNA]</scope>
    <source>
        <strain evidence="3 4">AF16</strain>
    </source>
</reference>